<organism evidence="1 2">
    <name type="scientific">Sphaerodactylus townsendi</name>
    <dbReference type="NCBI Taxonomy" id="933632"/>
    <lineage>
        <taxon>Eukaryota</taxon>
        <taxon>Metazoa</taxon>
        <taxon>Chordata</taxon>
        <taxon>Craniata</taxon>
        <taxon>Vertebrata</taxon>
        <taxon>Euteleostomi</taxon>
        <taxon>Lepidosauria</taxon>
        <taxon>Squamata</taxon>
        <taxon>Bifurcata</taxon>
        <taxon>Gekkota</taxon>
        <taxon>Sphaerodactylidae</taxon>
        <taxon>Sphaerodactylus</taxon>
    </lineage>
</organism>
<dbReference type="Proteomes" id="UP000827872">
    <property type="component" value="Linkage Group LG15"/>
</dbReference>
<reference evidence="1" key="1">
    <citation type="submission" date="2021-08" db="EMBL/GenBank/DDBJ databases">
        <title>The first chromosome-level gecko genome reveals the dynamic sex chromosomes of Neotropical dwarf geckos (Sphaerodactylidae: Sphaerodactylus).</title>
        <authorList>
            <person name="Pinto B.J."/>
            <person name="Keating S.E."/>
            <person name="Gamble T."/>
        </authorList>
    </citation>
    <scope>NUCLEOTIDE SEQUENCE</scope>
    <source>
        <strain evidence="1">TG3544</strain>
    </source>
</reference>
<gene>
    <name evidence="1" type="ORF">K3G42_011227</name>
</gene>
<sequence length="116" mass="12964">MGATESNPASSHALAGRGFAARETHHRKDQFPLLLRDNIPGSRDGLDHHHPPSHSNSDELELTTVGYKPSDYSEPKLPSTPKRLIATLPFIPDAQSRHHVLQKLPVGHHHLRRRLT</sequence>
<keyword evidence="2" id="KW-1185">Reference proteome</keyword>
<proteinExistence type="predicted"/>
<dbReference type="EMBL" id="CM037628">
    <property type="protein sequence ID" value="KAH7996822.1"/>
    <property type="molecule type" value="Genomic_DNA"/>
</dbReference>
<comment type="caution">
    <text evidence="1">The sequence shown here is derived from an EMBL/GenBank/DDBJ whole genome shotgun (WGS) entry which is preliminary data.</text>
</comment>
<name>A0ACB8EVL8_9SAUR</name>
<evidence type="ECO:0000313" key="1">
    <source>
        <dbReference type="EMBL" id="KAH7996822.1"/>
    </source>
</evidence>
<evidence type="ECO:0000313" key="2">
    <source>
        <dbReference type="Proteomes" id="UP000827872"/>
    </source>
</evidence>
<accession>A0ACB8EVL8</accession>
<protein>
    <submittedName>
        <fullName evidence="1">Uncharacterized protein</fullName>
    </submittedName>
</protein>